<dbReference type="Proteomes" id="UP000504637">
    <property type="component" value="Unplaced"/>
</dbReference>
<gene>
    <name evidence="6" type="ORF">K489DRAFT_392447</name>
</gene>
<organism evidence="6">
    <name type="scientific">Dissoconium aciculare CBS 342.82</name>
    <dbReference type="NCBI Taxonomy" id="1314786"/>
    <lineage>
        <taxon>Eukaryota</taxon>
        <taxon>Fungi</taxon>
        <taxon>Dikarya</taxon>
        <taxon>Ascomycota</taxon>
        <taxon>Pezizomycotina</taxon>
        <taxon>Dothideomycetes</taxon>
        <taxon>Dothideomycetidae</taxon>
        <taxon>Mycosphaerellales</taxon>
        <taxon>Dissoconiaceae</taxon>
        <taxon>Dissoconium</taxon>
    </lineage>
</organism>
<dbReference type="GeneID" id="54364540"/>
<evidence type="ECO:0000256" key="3">
    <source>
        <dbReference type="ARBA" id="ARBA00023242"/>
    </source>
</evidence>
<keyword evidence="2" id="KW-0507">mRNA processing</keyword>
<reference evidence="6" key="1">
    <citation type="submission" date="2020-01" db="EMBL/GenBank/DDBJ databases">
        <authorList>
            <consortium name="DOE Joint Genome Institute"/>
            <person name="Haridas S."/>
            <person name="Albert R."/>
            <person name="Binder M."/>
            <person name="Bloem J."/>
            <person name="Labutti K."/>
            <person name="Salamov A."/>
            <person name="Andreopoulos B."/>
            <person name="Baker S.E."/>
            <person name="Barry K."/>
            <person name="Bills G."/>
            <person name="Bluhm B.H."/>
            <person name="Cannon C."/>
            <person name="Castanera R."/>
            <person name="Culley D.E."/>
            <person name="Daum C."/>
            <person name="Ezra D."/>
            <person name="Gonzalez J.B."/>
            <person name="Henrissat B."/>
            <person name="Kuo A."/>
            <person name="Liang C."/>
            <person name="Lipzen A."/>
            <person name="Lutzoni F."/>
            <person name="Magnuson J."/>
            <person name="Mondo S."/>
            <person name="Nolan M."/>
            <person name="Ohm R."/>
            <person name="Pangilinan J."/>
            <person name="Park H.-J."/>
            <person name="Ramirez L."/>
            <person name="Alfaro M."/>
            <person name="Sun H."/>
            <person name="Tritt A."/>
            <person name="Yoshinaga Y."/>
            <person name="Zwiers L.-H."/>
            <person name="Turgeon B.G."/>
            <person name="Goodwin S.B."/>
            <person name="Spatafora J.W."/>
            <person name="Crous P.W."/>
            <person name="Grigoriev I.V."/>
        </authorList>
    </citation>
    <scope>NUCLEOTIDE SEQUENCE</scope>
    <source>
        <strain evidence="6">CBS 342.82</strain>
    </source>
</reference>
<evidence type="ECO:0000259" key="4">
    <source>
        <dbReference type="Pfam" id="PF11935"/>
    </source>
</evidence>
<evidence type="ECO:0000256" key="1">
    <source>
        <dbReference type="ARBA" id="ARBA00004123"/>
    </source>
</evidence>
<proteinExistence type="predicted"/>
<dbReference type="PANTHER" id="PTHR15245:SF20">
    <property type="entry name" value="SYMPLEKIN"/>
    <property type="match status" value="1"/>
</dbReference>
<dbReference type="AlphaFoldDB" id="A0A6J3MES2"/>
<accession>A0A6J3MES2</accession>
<dbReference type="InterPro" id="IPR032460">
    <property type="entry name" value="Symplekin/Pta1_N"/>
</dbReference>
<sequence>MGSIADTLSQLRAARDIVLHDPTPYPQVVAGILQVVSPAAQIEARRWGADFLAESFASPVVAAEVKQQMAVLVLDTLGGWLDRQKTMGQEEDVCVVKSAIQCAASIYPFVFRHTVTASDANVWKKMSDIKSTILGRMDTGNPGVRICCIKFATCVVQTQTPGTIADPRRPERNEISLALLPREHAVVSSSILEAQASGLLDRVLSVLQDSSDDALIVTAALNALAPLVQKRASITAKIITAVLNFDPFKLTRKTMTGRDKIIVRSLTRTTMSFLLNNFKLAKNNIFAGRIQQHLERMKVTLNEAFSEAHQLKRRALDMPVDGLDDTKRQRLSAEPAHSVAQLQQPDAFAPLPDGPISLAQLFTLTRDTAVSTFPVQGLNADIITQLIPAVIQTLSQERIEQVVNAVRSRMDYLSKSVPAPASAVEAVKAVIGEDDDDDYDPTMNFEGDLEQVTNELDQLPPEKVATDVAVGPFNLPSPTPLTVAARDDYSKTALTRVFETLAEIDKEIRSRDLEKDQKAKNKPGESEKGFNRLAASLLSGHDREGWLTLLTRLATRSSLHATDGNQKAENQNRIARKDGRKFDLSNGIRQALMNYIMENFRARIDVAIMWLSEEWYSERVVKNDSNGLPTYWHWTLRLFDAMTTYFDIRDGKILIRFLSEVPAINRDMLRLAKKIAQDPDRVQLTVNALLYLIMFRPPVREAAIDCVAELWQENQDAKPAAAKILAKYRPAVIEKANKTPVKEEA</sequence>
<keyword evidence="5" id="KW-1185">Reference proteome</keyword>
<dbReference type="Pfam" id="PF11935">
    <property type="entry name" value="SYMPK_PTA1_N"/>
    <property type="match status" value="1"/>
</dbReference>
<dbReference type="GO" id="GO:0005847">
    <property type="term" value="C:mRNA cleavage and polyadenylation specificity factor complex"/>
    <property type="evidence" value="ECO:0007669"/>
    <property type="project" value="TreeGrafter"/>
</dbReference>
<reference evidence="6" key="3">
    <citation type="submission" date="2025-08" db="UniProtKB">
        <authorList>
            <consortium name="RefSeq"/>
        </authorList>
    </citation>
    <scope>IDENTIFICATION</scope>
    <source>
        <strain evidence="6">CBS 342.82</strain>
    </source>
</reference>
<dbReference type="PANTHER" id="PTHR15245">
    <property type="entry name" value="SYMPLEKIN-RELATED"/>
    <property type="match status" value="1"/>
</dbReference>
<dbReference type="RefSeq" id="XP_033463155.1">
    <property type="nucleotide sequence ID" value="XM_033606740.1"/>
</dbReference>
<evidence type="ECO:0000313" key="5">
    <source>
        <dbReference type="Proteomes" id="UP000504637"/>
    </source>
</evidence>
<evidence type="ECO:0000256" key="2">
    <source>
        <dbReference type="ARBA" id="ARBA00022664"/>
    </source>
</evidence>
<dbReference type="SUPFAM" id="SSF48371">
    <property type="entry name" value="ARM repeat"/>
    <property type="match status" value="1"/>
</dbReference>
<dbReference type="InterPro" id="IPR021850">
    <property type="entry name" value="Symplekin/Pta1"/>
</dbReference>
<dbReference type="Gene3D" id="1.25.10.10">
    <property type="entry name" value="Leucine-rich Repeat Variant"/>
    <property type="match status" value="1"/>
</dbReference>
<dbReference type="InterPro" id="IPR011989">
    <property type="entry name" value="ARM-like"/>
</dbReference>
<dbReference type="GO" id="GO:0006397">
    <property type="term" value="P:mRNA processing"/>
    <property type="evidence" value="ECO:0007669"/>
    <property type="project" value="UniProtKB-KW"/>
</dbReference>
<evidence type="ECO:0000313" key="6">
    <source>
        <dbReference type="RefSeq" id="XP_033463155.1"/>
    </source>
</evidence>
<keyword evidence="3" id="KW-0539">Nucleus</keyword>
<feature type="domain" description="Symplekin/Pta1 N-terminal" evidence="4">
    <location>
        <begin position="92"/>
        <end position="308"/>
    </location>
</feature>
<reference evidence="6" key="2">
    <citation type="submission" date="2020-04" db="EMBL/GenBank/DDBJ databases">
        <authorList>
            <consortium name="NCBI Genome Project"/>
        </authorList>
    </citation>
    <scope>NUCLEOTIDE SEQUENCE</scope>
    <source>
        <strain evidence="6">CBS 342.82</strain>
    </source>
</reference>
<dbReference type="InterPro" id="IPR016024">
    <property type="entry name" value="ARM-type_fold"/>
</dbReference>
<comment type="subcellular location">
    <subcellularLocation>
        <location evidence="1">Nucleus</location>
    </subcellularLocation>
</comment>
<name>A0A6J3MES2_9PEZI</name>
<protein>
    <recommendedName>
        <fullName evidence="4">Symplekin/Pta1 N-terminal domain-containing protein</fullName>
    </recommendedName>
</protein>
<dbReference type="OrthoDB" id="331600at2759"/>